<evidence type="ECO:0000256" key="1">
    <source>
        <dbReference type="SAM" id="MobiDB-lite"/>
    </source>
</evidence>
<sequence length="71" mass="7775">MITTPSSANRDSELEAEHSPDRDASSSSQELPSFILNEDDIGEKELQPHSMEIVHTINIMHEGNANLETAG</sequence>
<feature type="compositionally biased region" description="Basic and acidic residues" evidence="1">
    <location>
        <begin position="10"/>
        <end position="24"/>
    </location>
</feature>
<dbReference type="Proteomes" id="UP000091918">
    <property type="component" value="Unassembled WGS sequence"/>
</dbReference>
<keyword evidence="3" id="KW-1185">Reference proteome</keyword>
<reference evidence="2 3" key="1">
    <citation type="submission" date="2015-07" db="EMBL/GenBank/DDBJ databases">
        <title>Emmonsia species relationships and genome sequence.</title>
        <authorList>
            <person name="Cuomo C.A."/>
            <person name="Schwartz I.S."/>
            <person name="Kenyon C."/>
            <person name="de Hoog G.S."/>
            <person name="Govender N.P."/>
            <person name="Botha A."/>
            <person name="Moreno L."/>
            <person name="de Vries M."/>
            <person name="Munoz J.F."/>
            <person name="Stielow J.B."/>
        </authorList>
    </citation>
    <scope>NUCLEOTIDE SEQUENCE [LARGE SCALE GENOMIC DNA]</scope>
    <source>
        <strain evidence="2 3">CBS 136260</strain>
    </source>
</reference>
<dbReference type="EMBL" id="LGUA01000028">
    <property type="protein sequence ID" value="OAX85095.1"/>
    <property type="molecule type" value="Genomic_DNA"/>
</dbReference>
<organism evidence="2 3">
    <name type="scientific">Emergomyces africanus</name>
    <dbReference type="NCBI Taxonomy" id="1955775"/>
    <lineage>
        <taxon>Eukaryota</taxon>
        <taxon>Fungi</taxon>
        <taxon>Dikarya</taxon>
        <taxon>Ascomycota</taxon>
        <taxon>Pezizomycotina</taxon>
        <taxon>Eurotiomycetes</taxon>
        <taxon>Eurotiomycetidae</taxon>
        <taxon>Onygenales</taxon>
        <taxon>Ajellomycetaceae</taxon>
        <taxon>Emergomyces</taxon>
    </lineage>
</organism>
<name>A0A1B7P7S9_9EURO</name>
<protein>
    <submittedName>
        <fullName evidence="2">Uncharacterized protein</fullName>
    </submittedName>
</protein>
<feature type="region of interest" description="Disordered" evidence="1">
    <location>
        <begin position="1"/>
        <end position="42"/>
    </location>
</feature>
<comment type="caution">
    <text evidence="2">The sequence shown here is derived from an EMBL/GenBank/DDBJ whole genome shotgun (WGS) entry which is preliminary data.</text>
</comment>
<proteinExistence type="predicted"/>
<gene>
    <name evidence="2" type="ORF">ACJ72_00539</name>
</gene>
<evidence type="ECO:0000313" key="3">
    <source>
        <dbReference type="Proteomes" id="UP000091918"/>
    </source>
</evidence>
<dbReference type="AlphaFoldDB" id="A0A1B7P7S9"/>
<accession>A0A1B7P7S9</accession>
<evidence type="ECO:0000313" key="2">
    <source>
        <dbReference type="EMBL" id="OAX85095.1"/>
    </source>
</evidence>